<gene>
    <name evidence="3" type="ORF">CH376_13260</name>
    <name evidence="2" type="ORF">CH380_03535</name>
</gene>
<accession>A0A2M9YTC1</accession>
<evidence type="ECO:0000313" key="4">
    <source>
        <dbReference type="Proteomes" id="UP000232149"/>
    </source>
</evidence>
<name>A0A2M9YTC1_9LEPT</name>
<keyword evidence="4" id="KW-1185">Reference proteome</keyword>
<feature type="region of interest" description="Disordered" evidence="1">
    <location>
        <begin position="49"/>
        <end position="72"/>
    </location>
</feature>
<comment type="caution">
    <text evidence="2">The sequence shown here is derived from an EMBL/GenBank/DDBJ whole genome shotgun (WGS) entry which is preliminary data.</text>
</comment>
<dbReference type="EMBL" id="NPDU01000032">
    <property type="protein sequence ID" value="PJZ61458.1"/>
    <property type="molecule type" value="Genomic_DNA"/>
</dbReference>
<evidence type="ECO:0000313" key="3">
    <source>
        <dbReference type="EMBL" id="PJZ61458.1"/>
    </source>
</evidence>
<sequence>MEIRARESLESFSQKFNCLTANVGAHTFKTIQFFVQKIPHFLKIPGAFPRQCGNSPKKKRSPGQPGRSIRREKNVLVKNKFRKKGNQGSAYASQKRFSVFKSAPHFEWLPRFL</sequence>
<evidence type="ECO:0000313" key="2">
    <source>
        <dbReference type="EMBL" id="PJZ54795.1"/>
    </source>
</evidence>
<reference evidence="4 5" key="1">
    <citation type="submission" date="2017-07" db="EMBL/GenBank/DDBJ databases">
        <title>Leptospira spp. isolated from tropical soils.</title>
        <authorList>
            <person name="Thibeaux R."/>
            <person name="Iraola G."/>
            <person name="Ferres I."/>
            <person name="Bierque E."/>
            <person name="Girault D."/>
            <person name="Soupe-Gilbert M.-E."/>
            <person name="Picardeau M."/>
            <person name="Goarant C."/>
        </authorList>
    </citation>
    <scope>NUCLEOTIDE SEQUENCE [LARGE SCALE GENOMIC DNA]</scope>
    <source>
        <strain evidence="2 5">FH2-B-C1</strain>
        <strain evidence="3 4">FH2-B-D1</strain>
    </source>
</reference>
<evidence type="ECO:0000313" key="5">
    <source>
        <dbReference type="Proteomes" id="UP000232188"/>
    </source>
</evidence>
<dbReference type="EMBL" id="NPDV01000002">
    <property type="protein sequence ID" value="PJZ54795.1"/>
    <property type="molecule type" value="Genomic_DNA"/>
</dbReference>
<evidence type="ECO:0000256" key="1">
    <source>
        <dbReference type="SAM" id="MobiDB-lite"/>
    </source>
</evidence>
<dbReference type="Proteomes" id="UP000232149">
    <property type="component" value="Unassembled WGS sequence"/>
</dbReference>
<organism evidence="2 5">
    <name type="scientific">Leptospira adleri</name>
    <dbReference type="NCBI Taxonomy" id="2023186"/>
    <lineage>
        <taxon>Bacteria</taxon>
        <taxon>Pseudomonadati</taxon>
        <taxon>Spirochaetota</taxon>
        <taxon>Spirochaetia</taxon>
        <taxon>Leptospirales</taxon>
        <taxon>Leptospiraceae</taxon>
        <taxon>Leptospira</taxon>
    </lineage>
</organism>
<dbReference type="AlphaFoldDB" id="A0A2M9YTC1"/>
<protein>
    <submittedName>
        <fullName evidence="2">Uncharacterized protein</fullName>
    </submittedName>
</protein>
<dbReference type="Proteomes" id="UP000232188">
    <property type="component" value="Unassembled WGS sequence"/>
</dbReference>
<proteinExistence type="predicted"/>